<reference evidence="2 3" key="1">
    <citation type="submission" date="2019-12" db="EMBL/GenBank/DDBJ databases">
        <title>Rhizobium genotypes associated with high levels of biological nitrogen fixation by grain legumes in a temperate-maritime cropping system.</title>
        <authorList>
            <person name="Maluk M."/>
            <person name="Francesc Ferrando Molina F."/>
            <person name="Lopez Del Egido L."/>
            <person name="Lafos M."/>
            <person name="Langarica-Fuentes A."/>
            <person name="Gebre Yohannes G."/>
            <person name="Young M.W."/>
            <person name="Martin P."/>
            <person name="Gantlett R."/>
            <person name="Kenicer G."/>
            <person name="Hawes C."/>
            <person name="Begg G.S."/>
            <person name="Quilliam R.S."/>
            <person name="Squire G.R."/>
            <person name="Poole P.S."/>
            <person name="Young P.W."/>
            <person name="Iannetta P.M."/>
            <person name="James E.K."/>
        </authorList>
    </citation>
    <scope>NUCLEOTIDE SEQUENCE [LARGE SCALE GENOMIC DNA]</scope>
    <source>
        <strain evidence="2 3">JHI985</strain>
    </source>
</reference>
<gene>
    <name evidence="2" type="ORF">GR217_21810</name>
</gene>
<feature type="domain" description="BON" evidence="1">
    <location>
        <begin position="19"/>
        <end position="91"/>
    </location>
</feature>
<dbReference type="InterPro" id="IPR007055">
    <property type="entry name" value="BON_dom"/>
</dbReference>
<comment type="caution">
    <text evidence="2">The sequence shown here is derived from an EMBL/GenBank/DDBJ whole genome shotgun (WGS) entry which is preliminary data.</text>
</comment>
<evidence type="ECO:0000313" key="2">
    <source>
        <dbReference type="EMBL" id="NEI50328.1"/>
    </source>
</evidence>
<dbReference type="EMBL" id="WUFC01000018">
    <property type="protein sequence ID" value="NEI50328.1"/>
    <property type="molecule type" value="Genomic_DNA"/>
</dbReference>
<evidence type="ECO:0000259" key="1">
    <source>
        <dbReference type="PROSITE" id="PS50914"/>
    </source>
</evidence>
<sequence length="122" mass="13198">MRFGPDNYNHEERCSQGHSSASTIATIEAALSADPDIDNSAIEIRMLGPVVLLEGFINKAADRDKAISLAAVIVGWENVGPGMKTHVRAAGLRSRLLFDQAVRLTILATAMRMQAPMKPAIR</sequence>
<accession>A0AAE4YU65</accession>
<dbReference type="AlphaFoldDB" id="A0AAE4YU65"/>
<proteinExistence type="predicted"/>
<evidence type="ECO:0000313" key="3">
    <source>
        <dbReference type="Proteomes" id="UP000661163"/>
    </source>
</evidence>
<organism evidence="2 3">
    <name type="scientific">Rhizobium ruizarguesonis</name>
    <dbReference type="NCBI Taxonomy" id="2081791"/>
    <lineage>
        <taxon>Bacteria</taxon>
        <taxon>Pseudomonadati</taxon>
        <taxon>Pseudomonadota</taxon>
        <taxon>Alphaproteobacteria</taxon>
        <taxon>Hyphomicrobiales</taxon>
        <taxon>Rhizobiaceae</taxon>
        <taxon>Rhizobium/Agrobacterium group</taxon>
        <taxon>Rhizobium</taxon>
    </lineage>
</organism>
<dbReference type="PROSITE" id="PS50914">
    <property type="entry name" value="BON"/>
    <property type="match status" value="1"/>
</dbReference>
<name>A0AAE4YU65_9HYPH</name>
<dbReference type="Proteomes" id="UP000661163">
    <property type="component" value="Unassembled WGS sequence"/>
</dbReference>
<protein>
    <submittedName>
        <fullName evidence="2">BON domain-containing protein</fullName>
    </submittedName>
</protein>